<dbReference type="AlphaFoldDB" id="A0A9P5EXI9"/>
<evidence type="ECO:0000313" key="2">
    <source>
        <dbReference type="Proteomes" id="UP000711996"/>
    </source>
</evidence>
<sequence>MDTDTKSPGISVGSACVGEPDRFLAVPAVHSRTYLVTLPRELVVEIINHCMGTKEQITRKKRDVVQLSLVTKFLREMCIPFIFTTMRIRTPYHKFLSKIQFIEGNRLLHIVQHLEINLFSETDREWKSETYVSLARLLSHMPRLNDLCLNLLHDPEFGHRLGIELFRQHVVLPVVKKLQYGFDLCRMTPGMQKVFPELDALHLNVGHQPHYVSLDDLFGLSSLKPKTISLRKARWEFEHVSEIHDFFPDVSKLILSGNIDHELMISELVPIFEPFRQLKVLALTDLVHPDDLNVDAIQDDLSADCELCNAGEEAEIDGVEINDACGNDHYWEAYELAQENHDAKEDQGENAKALFRMCPSLESVYFLAVNRSQAHRFTPVMDDSGDFEEVREEKGVPWPTISEYVRVFQQD</sequence>
<proteinExistence type="predicted"/>
<keyword evidence="2" id="KW-1185">Reference proteome</keyword>
<accession>A0A9P5EXI9</accession>
<gene>
    <name evidence="1" type="ORF">CGCSCA2_v004612</name>
</gene>
<name>A0A9P5EXI9_COLSI</name>
<evidence type="ECO:0000313" key="1">
    <source>
        <dbReference type="EMBL" id="KAF4861310.1"/>
    </source>
</evidence>
<reference evidence="1" key="1">
    <citation type="submission" date="2019-06" db="EMBL/GenBank/DDBJ databases">
        <authorList>
            <person name="Gan P."/>
            <person name="Shirasu K."/>
        </authorList>
    </citation>
    <scope>NUCLEOTIDE SEQUENCE [LARGE SCALE GENOMIC DNA]</scope>
    <source>
        <strain evidence="1">CAD2</strain>
    </source>
</reference>
<comment type="caution">
    <text evidence="1">The sequence shown here is derived from an EMBL/GenBank/DDBJ whole genome shotgun (WGS) entry which is preliminary data.</text>
</comment>
<organism evidence="1 2">
    <name type="scientific">Colletotrichum siamense</name>
    <name type="common">Anthracnose fungus</name>
    <dbReference type="NCBI Taxonomy" id="690259"/>
    <lineage>
        <taxon>Eukaryota</taxon>
        <taxon>Fungi</taxon>
        <taxon>Dikarya</taxon>
        <taxon>Ascomycota</taxon>
        <taxon>Pezizomycotina</taxon>
        <taxon>Sordariomycetes</taxon>
        <taxon>Hypocreomycetidae</taxon>
        <taxon>Glomerellales</taxon>
        <taxon>Glomerellaceae</taxon>
        <taxon>Colletotrichum</taxon>
        <taxon>Colletotrichum gloeosporioides species complex</taxon>
    </lineage>
</organism>
<dbReference type="EMBL" id="QPMT01000011">
    <property type="protein sequence ID" value="KAF4861310.1"/>
    <property type="molecule type" value="Genomic_DNA"/>
</dbReference>
<dbReference type="OrthoDB" id="4829732at2759"/>
<dbReference type="Proteomes" id="UP000711996">
    <property type="component" value="Unassembled WGS sequence"/>
</dbReference>
<protein>
    <submittedName>
        <fullName evidence="1">Uncharacterized protein</fullName>
    </submittedName>
</protein>